<dbReference type="Pfam" id="PF04773">
    <property type="entry name" value="FecR"/>
    <property type="match status" value="1"/>
</dbReference>
<dbReference type="InterPro" id="IPR032623">
    <property type="entry name" value="FecR_N"/>
</dbReference>
<keyword evidence="4" id="KW-0418">Kinase</keyword>
<sequence>MVAAFAFFMNKQTGAAAGKQRTLGTEVKAEQELLEEAAGWILKLETAPDGSPLFREFDAWLMASRGNRTAWESVNQTWQLLGAIRPADNQKVWGDVPSLPKPGLAPLVETMTRARSARASFVRSAGLAIAAVSVAWLIWIVAPIALIAWQADHRTGAGETEIVAMADGSTVELGGRSAISTKVDSAQRKVTLLAGEAFFDVFRDAERPFVVDAQGIELEVLGTAFDVQVSSSTTNIALLRGSVVIRSGAQDGVVTVLKPGERFAVDHDTGAVSVTAVSLDEIGAWRDGKVFLADATVASAVELIQRYHPAWISVPDGSLAARKVSGLFDLRHPDQALSALVGPFGGKVRSVSPLVRIVTRL</sequence>
<dbReference type="GO" id="GO:0016301">
    <property type="term" value="F:kinase activity"/>
    <property type="evidence" value="ECO:0007669"/>
    <property type="project" value="UniProtKB-KW"/>
</dbReference>
<keyword evidence="1" id="KW-0472">Membrane</keyword>
<dbReference type="InterPro" id="IPR012373">
    <property type="entry name" value="Ferrdict_sens_TM"/>
</dbReference>
<keyword evidence="1" id="KW-1133">Transmembrane helix</keyword>
<dbReference type="PANTHER" id="PTHR30273">
    <property type="entry name" value="PERIPLASMIC SIGNAL SENSOR AND SIGMA FACTOR ACTIVATOR FECR-RELATED"/>
    <property type="match status" value="1"/>
</dbReference>
<name>A0A212LFW6_9HYPH</name>
<evidence type="ECO:0000256" key="1">
    <source>
        <dbReference type="SAM" id="Phobius"/>
    </source>
</evidence>
<feature type="domain" description="FecR protein" evidence="2">
    <location>
        <begin position="152"/>
        <end position="243"/>
    </location>
</feature>
<keyword evidence="1" id="KW-0812">Transmembrane</keyword>
<evidence type="ECO:0000313" key="4">
    <source>
        <dbReference type="EMBL" id="SCM76279.1"/>
    </source>
</evidence>
<dbReference type="AlphaFoldDB" id="A0A212LFW6"/>
<evidence type="ECO:0000259" key="3">
    <source>
        <dbReference type="Pfam" id="PF16220"/>
    </source>
</evidence>
<dbReference type="GO" id="GO:0016989">
    <property type="term" value="F:sigma factor antagonist activity"/>
    <property type="evidence" value="ECO:0007669"/>
    <property type="project" value="TreeGrafter"/>
</dbReference>
<gene>
    <name evidence="4" type="ORF">KL86PLE_40084</name>
</gene>
<dbReference type="PANTHER" id="PTHR30273:SF2">
    <property type="entry name" value="PROTEIN FECR"/>
    <property type="match status" value="1"/>
</dbReference>
<feature type="domain" description="FecR N-terminal" evidence="3">
    <location>
        <begin position="35"/>
        <end position="76"/>
    </location>
</feature>
<organism evidence="4">
    <name type="scientific">uncultured Pleomorphomonas sp</name>
    <dbReference type="NCBI Taxonomy" id="442121"/>
    <lineage>
        <taxon>Bacteria</taxon>
        <taxon>Pseudomonadati</taxon>
        <taxon>Pseudomonadota</taxon>
        <taxon>Alphaproteobacteria</taxon>
        <taxon>Hyphomicrobiales</taxon>
        <taxon>Pleomorphomonadaceae</taxon>
        <taxon>Pleomorphomonas</taxon>
        <taxon>environmental samples</taxon>
    </lineage>
</organism>
<accession>A0A212LFW6</accession>
<protein>
    <submittedName>
        <fullName evidence="4">Two component sensor kinase</fullName>
    </submittedName>
</protein>
<dbReference type="Pfam" id="PF16220">
    <property type="entry name" value="DUF4880"/>
    <property type="match status" value="1"/>
</dbReference>
<proteinExistence type="predicted"/>
<feature type="transmembrane region" description="Helical" evidence="1">
    <location>
        <begin position="125"/>
        <end position="149"/>
    </location>
</feature>
<keyword evidence="4" id="KW-0808">Transferase</keyword>
<evidence type="ECO:0000259" key="2">
    <source>
        <dbReference type="Pfam" id="PF04773"/>
    </source>
</evidence>
<reference evidence="4" key="1">
    <citation type="submission" date="2016-08" db="EMBL/GenBank/DDBJ databases">
        <authorList>
            <person name="Seilhamer J.J."/>
        </authorList>
    </citation>
    <scope>NUCLEOTIDE SEQUENCE</scope>
    <source>
        <strain evidence="4">86</strain>
    </source>
</reference>
<dbReference type="PIRSF" id="PIRSF018266">
    <property type="entry name" value="FecR"/>
    <property type="match status" value="1"/>
</dbReference>
<dbReference type="InterPro" id="IPR006860">
    <property type="entry name" value="FecR"/>
</dbReference>
<dbReference type="EMBL" id="FMJD01000008">
    <property type="protein sequence ID" value="SCM76279.1"/>
    <property type="molecule type" value="Genomic_DNA"/>
</dbReference>
<dbReference type="Gene3D" id="2.60.120.1440">
    <property type="match status" value="1"/>
</dbReference>